<accession>A0ACD4DLK3</accession>
<keyword evidence="2" id="KW-1185">Reference proteome</keyword>
<name>A0ACD4DLK3_9NOCA</name>
<gene>
    <name evidence="1" type="ORF">OED52_05340</name>
</gene>
<protein>
    <submittedName>
        <fullName evidence="1">Uncharacterized protein</fullName>
    </submittedName>
</protein>
<organism evidence="1 2">
    <name type="scientific">Rhodococcus sacchari</name>
    <dbReference type="NCBI Taxonomy" id="2962047"/>
    <lineage>
        <taxon>Bacteria</taxon>
        <taxon>Bacillati</taxon>
        <taxon>Actinomycetota</taxon>
        <taxon>Actinomycetes</taxon>
        <taxon>Mycobacteriales</taxon>
        <taxon>Nocardiaceae</taxon>
        <taxon>Rhodococcus</taxon>
    </lineage>
</organism>
<dbReference type="EMBL" id="CP107551">
    <property type="protein sequence ID" value="UYP20934.1"/>
    <property type="molecule type" value="Genomic_DNA"/>
</dbReference>
<evidence type="ECO:0000313" key="1">
    <source>
        <dbReference type="EMBL" id="UYP20934.1"/>
    </source>
</evidence>
<dbReference type="Proteomes" id="UP001156484">
    <property type="component" value="Chromosome"/>
</dbReference>
<sequence>MRTAGLCATAAGLIALGTTGVAGASTTVPFRIDPASFGNPHGSFDVPPLECVAVVDEQPGTVRISGGKPEGWGCLIFAEVNWLNLSTGASGTARTSDGLHGFPPEAVIDTGSGQVVLVLRPAAGVVTPGFATFYVP</sequence>
<evidence type="ECO:0000313" key="2">
    <source>
        <dbReference type="Proteomes" id="UP001156484"/>
    </source>
</evidence>
<reference evidence="1" key="1">
    <citation type="submission" date="2022-10" db="EMBL/GenBank/DDBJ databases">
        <title>Rhodococcus ferula Z13 complete genome.</title>
        <authorList>
            <person name="Long X."/>
            <person name="Zang M."/>
        </authorList>
    </citation>
    <scope>NUCLEOTIDE SEQUENCE</scope>
    <source>
        <strain evidence="1">Z13</strain>
    </source>
</reference>
<proteinExistence type="predicted"/>